<protein>
    <submittedName>
        <fullName evidence="2">Uncharacterized protein</fullName>
    </submittedName>
</protein>
<gene>
    <name evidence="2" type="ORF">PACILC2_05070</name>
</gene>
<feature type="transmembrane region" description="Helical" evidence="1">
    <location>
        <begin position="58"/>
        <end position="77"/>
    </location>
</feature>
<keyword evidence="3" id="KW-1185">Reference proteome</keyword>
<keyword evidence="1" id="KW-0472">Membrane</keyword>
<proteinExistence type="predicted"/>
<evidence type="ECO:0000313" key="2">
    <source>
        <dbReference type="EMBL" id="GIQ61939.1"/>
    </source>
</evidence>
<reference evidence="2 3" key="1">
    <citation type="submission" date="2021-04" db="EMBL/GenBank/DDBJ databases">
        <title>Draft genome sequence of Paenibacillus cisolokensis, LC2-13A.</title>
        <authorList>
            <person name="Uke A."/>
            <person name="Chhe C."/>
            <person name="Baramee S."/>
            <person name="Kosugi A."/>
        </authorList>
    </citation>
    <scope>NUCLEOTIDE SEQUENCE [LARGE SCALE GENOMIC DNA]</scope>
    <source>
        <strain evidence="2 3">LC2-13A</strain>
    </source>
</reference>
<name>A0ABQ4N1A3_9BACL</name>
<feature type="transmembrane region" description="Helical" evidence="1">
    <location>
        <begin position="25"/>
        <end position="46"/>
    </location>
</feature>
<dbReference type="Proteomes" id="UP000680304">
    <property type="component" value="Unassembled WGS sequence"/>
</dbReference>
<comment type="caution">
    <text evidence="2">The sequence shown here is derived from an EMBL/GenBank/DDBJ whole genome shotgun (WGS) entry which is preliminary data.</text>
</comment>
<accession>A0ABQ4N1A3</accession>
<evidence type="ECO:0000313" key="3">
    <source>
        <dbReference type="Proteomes" id="UP000680304"/>
    </source>
</evidence>
<dbReference type="EMBL" id="BOVJ01000015">
    <property type="protein sequence ID" value="GIQ61939.1"/>
    <property type="molecule type" value="Genomic_DNA"/>
</dbReference>
<keyword evidence="1" id="KW-0812">Transmembrane</keyword>
<keyword evidence="1" id="KW-1133">Transmembrane helix</keyword>
<evidence type="ECO:0000256" key="1">
    <source>
        <dbReference type="SAM" id="Phobius"/>
    </source>
</evidence>
<sequence>MVAAHACGKLDKGVYRVTLVDVSDVSAGLFILGAVFILLIFGLLSLGILRMFQLRYRAGWLCFAGAVVSSAVFYILLDQWYI</sequence>
<organism evidence="2 3">
    <name type="scientific">Paenibacillus cisolokensis</name>
    <dbReference type="NCBI Taxonomy" id="1658519"/>
    <lineage>
        <taxon>Bacteria</taxon>
        <taxon>Bacillati</taxon>
        <taxon>Bacillota</taxon>
        <taxon>Bacilli</taxon>
        <taxon>Bacillales</taxon>
        <taxon>Paenibacillaceae</taxon>
        <taxon>Paenibacillus</taxon>
    </lineage>
</organism>